<evidence type="ECO:0000313" key="3">
    <source>
        <dbReference type="EMBL" id="WNL28573.1"/>
    </source>
</evidence>
<organism evidence="3">
    <name type="scientific">Arcobacter sp. AZ-2023</name>
    <dbReference type="NCBI Taxonomy" id="3074453"/>
    <lineage>
        <taxon>Bacteria</taxon>
        <taxon>Pseudomonadati</taxon>
        <taxon>Campylobacterota</taxon>
        <taxon>Epsilonproteobacteria</taxon>
        <taxon>Campylobacterales</taxon>
        <taxon>Arcobacteraceae</taxon>
        <taxon>Arcobacter</taxon>
    </lineage>
</organism>
<protein>
    <submittedName>
        <fullName evidence="3">Helix-turn-helix domain-containing protein</fullName>
    </submittedName>
</protein>
<feature type="coiled-coil region" evidence="1">
    <location>
        <begin position="122"/>
        <end position="176"/>
    </location>
</feature>
<name>A0AA96DI83_9BACT</name>
<feature type="domain" description="Bacteriophage CI repressor N-terminal" evidence="2">
    <location>
        <begin position="89"/>
        <end position="121"/>
    </location>
</feature>
<evidence type="ECO:0000313" key="6">
    <source>
        <dbReference type="EMBL" id="WNP40931.1"/>
    </source>
</evidence>
<gene>
    <name evidence="5" type="ORF">RJG58_03865</name>
    <name evidence="6" type="ORF">RMP69_03865</name>
    <name evidence="3" type="ORF">RMQ65_04230</name>
    <name evidence="4" type="ORF">RMQ67_03865</name>
</gene>
<accession>A0AA96DI83</accession>
<reference evidence="3" key="1">
    <citation type="submission" date="2023-09" db="EMBL/GenBank/DDBJ databases">
        <title>Arcobacter tbilisiensis sp. nov. isolated from chicken meat in Tbilisi, Georgia.</title>
        <authorList>
            <person name="Matthias R."/>
            <person name="Zautner A.E."/>
        </authorList>
    </citation>
    <scope>NUCLEOTIDE SEQUENCE</scope>
    <source>
        <strain evidence="5">LEO 101</strain>
        <strain evidence="3">LEO 49</strain>
        <strain evidence="6">LEO 50</strain>
        <strain evidence="4">LEO 53</strain>
    </source>
</reference>
<evidence type="ECO:0000256" key="1">
    <source>
        <dbReference type="SAM" id="Coils"/>
    </source>
</evidence>
<proteinExistence type="predicted"/>
<evidence type="ECO:0000313" key="4">
    <source>
        <dbReference type="EMBL" id="WNL32689.1"/>
    </source>
</evidence>
<dbReference type="Pfam" id="PF07022">
    <property type="entry name" value="Phage_CI_repr"/>
    <property type="match status" value="2"/>
</dbReference>
<keyword evidence="1" id="KW-0175">Coiled coil</keyword>
<sequence length="252" mass="29940">MNIANMILEKMYSFYNVKTASELSEKINTSQKTISNWKIRNSIGAIKKKCRELGIYPQIFSDLSISQKTHLLSDNDYIRFENYFDEIFNYYNVSTIKELSQKTNIPQSTISNWSQRKSISALKKATKELGIYEIIFDQAEKNYDAMNLKFNTIQRIKILEEQCEKYNIQTTTIQNKRLLYLIEEIDSYIGDDKEIENILKNILLNRILKIPYFSKLNEDRKKQILIDIEDNINKYEEKNKNKNYPSRILSKY</sequence>
<dbReference type="EMBL" id="CP135130">
    <property type="protein sequence ID" value="WNP38839.1"/>
    <property type="molecule type" value="Genomic_DNA"/>
</dbReference>
<evidence type="ECO:0000259" key="2">
    <source>
        <dbReference type="Pfam" id="PF07022"/>
    </source>
</evidence>
<dbReference type="InterPro" id="IPR010982">
    <property type="entry name" value="Lambda_DNA-bd_dom_sf"/>
</dbReference>
<dbReference type="Gene3D" id="1.10.260.40">
    <property type="entry name" value="lambda repressor-like DNA-binding domains"/>
    <property type="match status" value="2"/>
</dbReference>
<dbReference type="EMBL" id="CP134855">
    <property type="protein sequence ID" value="WNL32689.1"/>
    <property type="molecule type" value="Genomic_DNA"/>
</dbReference>
<feature type="domain" description="Bacteriophage CI repressor N-terminal" evidence="2">
    <location>
        <begin position="7"/>
        <end position="43"/>
    </location>
</feature>
<dbReference type="GO" id="GO:0045892">
    <property type="term" value="P:negative regulation of DNA-templated transcription"/>
    <property type="evidence" value="ECO:0007669"/>
    <property type="project" value="InterPro"/>
</dbReference>
<dbReference type="AlphaFoldDB" id="A0AA96DI83"/>
<dbReference type="GO" id="GO:0003677">
    <property type="term" value="F:DNA binding"/>
    <property type="evidence" value="ECO:0007669"/>
    <property type="project" value="InterPro"/>
</dbReference>
<evidence type="ECO:0000313" key="5">
    <source>
        <dbReference type="EMBL" id="WNP38839.1"/>
    </source>
</evidence>
<dbReference type="EMBL" id="CP134853">
    <property type="protein sequence ID" value="WNL28573.1"/>
    <property type="molecule type" value="Genomic_DNA"/>
</dbReference>
<dbReference type="InterPro" id="IPR010744">
    <property type="entry name" value="Phage_CI_N"/>
</dbReference>
<dbReference type="EMBL" id="CP135131">
    <property type="protein sequence ID" value="WNP40931.1"/>
    <property type="molecule type" value="Genomic_DNA"/>
</dbReference>